<evidence type="ECO:0000313" key="3">
    <source>
        <dbReference type="Proteomes" id="UP000054279"/>
    </source>
</evidence>
<feature type="transmembrane region" description="Helical" evidence="1">
    <location>
        <begin position="59"/>
        <end position="76"/>
    </location>
</feature>
<keyword evidence="1" id="KW-1133">Transmembrane helix</keyword>
<feature type="transmembrane region" description="Helical" evidence="1">
    <location>
        <begin position="96"/>
        <end position="117"/>
    </location>
</feature>
<name>A0A0C9TQG9_SPHS4</name>
<feature type="transmembrane region" description="Helical" evidence="1">
    <location>
        <begin position="129"/>
        <end position="150"/>
    </location>
</feature>
<keyword evidence="1" id="KW-0812">Transmembrane</keyword>
<evidence type="ECO:0000313" key="2">
    <source>
        <dbReference type="EMBL" id="KIJ24194.1"/>
    </source>
</evidence>
<organism evidence="2 3">
    <name type="scientific">Sphaerobolus stellatus (strain SS14)</name>
    <dbReference type="NCBI Taxonomy" id="990650"/>
    <lineage>
        <taxon>Eukaryota</taxon>
        <taxon>Fungi</taxon>
        <taxon>Dikarya</taxon>
        <taxon>Basidiomycota</taxon>
        <taxon>Agaricomycotina</taxon>
        <taxon>Agaricomycetes</taxon>
        <taxon>Phallomycetidae</taxon>
        <taxon>Geastrales</taxon>
        <taxon>Sphaerobolaceae</taxon>
        <taxon>Sphaerobolus</taxon>
    </lineage>
</organism>
<proteinExistence type="predicted"/>
<dbReference type="Proteomes" id="UP000054279">
    <property type="component" value="Unassembled WGS sequence"/>
</dbReference>
<keyword evidence="1" id="KW-0472">Membrane</keyword>
<feature type="transmembrane region" description="Helical" evidence="1">
    <location>
        <begin position="28"/>
        <end position="47"/>
    </location>
</feature>
<accession>A0A0C9TQG9</accession>
<dbReference type="HOGENOM" id="CLU_046025_16_2_1"/>
<sequence>MDSTPPSTLPPIPPNIVQLTGPLALGYMFNWALLGALSIQTYIYYLAFPNDRLLPTKGLVLFVYIYEIVQTVLSTRDAFRNFGYGYGDLNNLNQVGWLWFSVPLMTGIISAIAQIFYAWRIWLLSHKPYIPSIIALIAVIQGAAGVWSGIHAEMIGIFSEVQVRNGTSTIVRSLQ</sequence>
<dbReference type="OrthoDB" id="2953893at2759"/>
<evidence type="ECO:0000256" key="1">
    <source>
        <dbReference type="SAM" id="Phobius"/>
    </source>
</evidence>
<dbReference type="EMBL" id="KN837518">
    <property type="protein sequence ID" value="KIJ24194.1"/>
    <property type="molecule type" value="Genomic_DNA"/>
</dbReference>
<protein>
    <submittedName>
        <fullName evidence="2">Uncharacterized protein</fullName>
    </submittedName>
</protein>
<reference evidence="2 3" key="1">
    <citation type="submission" date="2014-06" db="EMBL/GenBank/DDBJ databases">
        <title>Evolutionary Origins and Diversification of the Mycorrhizal Mutualists.</title>
        <authorList>
            <consortium name="DOE Joint Genome Institute"/>
            <consortium name="Mycorrhizal Genomics Consortium"/>
            <person name="Kohler A."/>
            <person name="Kuo A."/>
            <person name="Nagy L.G."/>
            <person name="Floudas D."/>
            <person name="Copeland A."/>
            <person name="Barry K.W."/>
            <person name="Cichocki N."/>
            <person name="Veneault-Fourrey C."/>
            <person name="LaButti K."/>
            <person name="Lindquist E.A."/>
            <person name="Lipzen A."/>
            <person name="Lundell T."/>
            <person name="Morin E."/>
            <person name="Murat C."/>
            <person name="Riley R."/>
            <person name="Ohm R."/>
            <person name="Sun H."/>
            <person name="Tunlid A."/>
            <person name="Henrissat B."/>
            <person name="Grigoriev I.V."/>
            <person name="Hibbett D.S."/>
            <person name="Martin F."/>
        </authorList>
    </citation>
    <scope>NUCLEOTIDE SEQUENCE [LARGE SCALE GENOMIC DNA]</scope>
    <source>
        <strain evidence="2 3">SS14</strain>
    </source>
</reference>
<dbReference type="PANTHER" id="PTHR40465">
    <property type="entry name" value="CHROMOSOME 1, WHOLE GENOME SHOTGUN SEQUENCE"/>
    <property type="match status" value="1"/>
</dbReference>
<gene>
    <name evidence="2" type="ORF">M422DRAFT_77185</name>
</gene>
<keyword evidence="3" id="KW-1185">Reference proteome</keyword>
<dbReference type="AlphaFoldDB" id="A0A0C9TQG9"/>
<dbReference type="PANTHER" id="PTHR40465:SF1">
    <property type="entry name" value="DUF6534 DOMAIN-CONTAINING PROTEIN"/>
    <property type="match status" value="1"/>
</dbReference>